<feature type="signal peptide" evidence="2">
    <location>
        <begin position="1"/>
        <end position="30"/>
    </location>
</feature>
<evidence type="ECO:0008006" key="5">
    <source>
        <dbReference type="Google" id="ProtNLM"/>
    </source>
</evidence>
<evidence type="ECO:0000313" key="4">
    <source>
        <dbReference type="Proteomes" id="UP000095751"/>
    </source>
</evidence>
<evidence type="ECO:0000313" key="3">
    <source>
        <dbReference type="EMBL" id="OEU20133.1"/>
    </source>
</evidence>
<evidence type="ECO:0000256" key="1">
    <source>
        <dbReference type="SAM" id="MobiDB-lite"/>
    </source>
</evidence>
<name>A0A1E7FQR9_9STRA</name>
<feature type="chain" id="PRO_5009193426" description="PS II complex 12 kDa extrinsic protein" evidence="2">
    <location>
        <begin position="31"/>
        <end position="156"/>
    </location>
</feature>
<protein>
    <recommendedName>
        <fullName evidence="5">PS II complex 12 kDa extrinsic protein</fullName>
    </recommendedName>
</protein>
<dbReference type="Proteomes" id="UP000095751">
    <property type="component" value="Unassembled WGS sequence"/>
</dbReference>
<feature type="compositionally biased region" description="Low complexity" evidence="1">
    <location>
        <begin position="79"/>
        <end position="89"/>
    </location>
</feature>
<keyword evidence="4" id="KW-1185">Reference proteome</keyword>
<reference evidence="3 4" key="1">
    <citation type="submission" date="2016-09" db="EMBL/GenBank/DDBJ databases">
        <title>Extensive genetic diversity and differential bi-allelic expression allows diatom success in the polar Southern Ocean.</title>
        <authorList>
            <consortium name="DOE Joint Genome Institute"/>
            <person name="Mock T."/>
            <person name="Otillar R.P."/>
            <person name="Strauss J."/>
            <person name="Dupont C."/>
            <person name="Frickenhaus S."/>
            <person name="Maumus F."/>
            <person name="Mcmullan M."/>
            <person name="Sanges R."/>
            <person name="Schmutz J."/>
            <person name="Toseland A."/>
            <person name="Valas R."/>
            <person name="Veluchamy A."/>
            <person name="Ward B.J."/>
            <person name="Allen A."/>
            <person name="Barry K."/>
            <person name="Falciatore A."/>
            <person name="Ferrante M."/>
            <person name="Fortunato A.E."/>
            <person name="Gloeckner G."/>
            <person name="Gruber A."/>
            <person name="Hipkin R."/>
            <person name="Janech M."/>
            <person name="Kroth P."/>
            <person name="Leese F."/>
            <person name="Lindquist E."/>
            <person name="Lyon B.R."/>
            <person name="Martin J."/>
            <person name="Mayer C."/>
            <person name="Parker M."/>
            <person name="Quesneville H."/>
            <person name="Raymond J."/>
            <person name="Uhlig C."/>
            <person name="Valentin K.U."/>
            <person name="Worden A.Z."/>
            <person name="Armbrust E.V."/>
            <person name="Bowler C."/>
            <person name="Green B."/>
            <person name="Moulton V."/>
            <person name="Van Oosterhout C."/>
            <person name="Grigoriev I."/>
        </authorList>
    </citation>
    <scope>NUCLEOTIDE SEQUENCE [LARGE SCALE GENOMIC DNA]</scope>
    <source>
        <strain evidence="3 4">CCMP1102</strain>
    </source>
</reference>
<dbReference type="OrthoDB" id="10636229at2759"/>
<dbReference type="AlphaFoldDB" id="A0A1E7FQR9"/>
<gene>
    <name evidence="3" type="ORF">FRACYDRAFT_236200</name>
</gene>
<proteinExistence type="predicted"/>
<feature type="region of interest" description="Disordered" evidence="1">
    <location>
        <begin position="77"/>
        <end position="124"/>
    </location>
</feature>
<dbReference type="KEGG" id="fcy:FRACYDRAFT_236200"/>
<evidence type="ECO:0000256" key="2">
    <source>
        <dbReference type="SAM" id="SignalP"/>
    </source>
</evidence>
<sequence>MLQKLMHKLLLDASLLLLLLLILVPRNSDSLQFPSSNSSRRNFFIKATTATTAACIWCTGGVEVANAAIDVSGLKVEQSSSSSAITTTTPGRAPNQPASGPLAGTKLGFQVGGGPRPEEEVRKIDEPRYAAARKAQGKGPLFLDGVPIEEQITTIR</sequence>
<organism evidence="3 4">
    <name type="scientific">Fragilariopsis cylindrus CCMP1102</name>
    <dbReference type="NCBI Taxonomy" id="635003"/>
    <lineage>
        <taxon>Eukaryota</taxon>
        <taxon>Sar</taxon>
        <taxon>Stramenopiles</taxon>
        <taxon>Ochrophyta</taxon>
        <taxon>Bacillariophyta</taxon>
        <taxon>Bacillariophyceae</taxon>
        <taxon>Bacillariophycidae</taxon>
        <taxon>Bacillariales</taxon>
        <taxon>Bacillariaceae</taxon>
        <taxon>Fragilariopsis</taxon>
    </lineage>
</organism>
<dbReference type="EMBL" id="KV784355">
    <property type="protein sequence ID" value="OEU20133.1"/>
    <property type="molecule type" value="Genomic_DNA"/>
</dbReference>
<keyword evidence="2" id="KW-0732">Signal</keyword>
<dbReference type="InParanoid" id="A0A1E7FQR9"/>
<accession>A0A1E7FQR9</accession>